<keyword evidence="3" id="KW-1185">Reference proteome</keyword>
<accession>A0A9W6ZJG9</accession>
<dbReference type="AlphaFoldDB" id="A0A9W6ZJG9"/>
<feature type="compositionally biased region" description="Basic and acidic residues" evidence="1">
    <location>
        <begin position="263"/>
        <end position="277"/>
    </location>
</feature>
<feature type="region of interest" description="Disordered" evidence="1">
    <location>
        <begin position="229"/>
        <end position="347"/>
    </location>
</feature>
<comment type="caution">
    <text evidence="2">The sequence shown here is derived from an EMBL/GenBank/DDBJ whole genome shotgun (WGS) entry which is preliminary data.</text>
</comment>
<name>A0A9W6ZJG9_9STRA</name>
<dbReference type="Proteomes" id="UP001165082">
    <property type="component" value="Unassembled WGS sequence"/>
</dbReference>
<dbReference type="EMBL" id="BRXZ01005865">
    <property type="protein sequence ID" value="GMH51420.1"/>
    <property type="molecule type" value="Genomic_DNA"/>
</dbReference>
<protein>
    <submittedName>
        <fullName evidence="2">Uncharacterized protein</fullName>
    </submittedName>
</protein>
<organism evidence="2 3">
    <name type="scientific">Triparma retinervis</name>
    <dbReference type="NCBI Taxonomy" id="2557542"/>
    <lineage>
        <taxon>Eukaryota</taxon>
        <taxon>Sar</taxon>
        <taxon>Stramenopiles</taxon>
        <taxon>Ochrophyta</taxon>
        <taxon>Bolidophyceae</taxon>
        <taxon>Parmales</taxon>
        <taxon>Triparmaceae</taxon>
        <taxon>Triparma</taxon>
    </lineage>
</organism>
<proteinExistence type="predicted"/>
<evidence type="ECO:0000256" key="1">
    <source>
        <dbReference type="SAM" id="MobiDB-lite"/>
    </source>
</evidence>
<gene>
    <name evidence="2" type="ORF">TrRE_jg7496</name>
</gene>
<evidence type="ECO:0000313" key="3">
    <source>
        <dbReference type="Proteomes" id="UP001165082"/>
    </source>
</evidence>
<reference evidence="2" key="1">
    <citation type="submission" date="2022-07" db="EMBL/GenBank/DDBJ databases">
        <title>Genome analysis of Parmales, a sister group of diatoms, reveals the evolutionary specialization of diatoms from phago-mixotrophs to photoautotrophs.</title>
        <authorList>
            <person name="Ban H."/>
            <person name="Sato S."/>
            <person name="Yoshikawa S."/>
            <person name="Kazumasa Y."/>
            <person name="Nakamura Y."/>
            <person name="Ichinomiya M."/>
            <person name="Saitoh K."/>
            <person name="Sato N."/>
            <person name="Blanc-Mathieu R."/>
            <person name="Endo H."/>
            <person name="Kuwata A."/>
            <person name="Ogata H."/>
        </authorList>
    </citation>
    <scope>NUCLEOTIDE SEQUENCE</scope>
</reference>
<evidence type="ECO:0000313" key="2">
    <source>
        <dbReference type="EMBL" id="GMH51420.1"/>
    </source>
</evidence>
<dbReference type="OrthoDB" id="10556362at2759"/>
<feature type="compositionally biased region" description="Basic and acidic residues" evidence="1">
    <location>
        <begin position="287"/>
        <end position="342"/>
    </location>
</feature>
<sequence>MGELVWTESCEGKEIPISGEQVFFTSGLASDDPQVVTQSGKIAEWEDEIDSIIEEGVGDQTDGGIIVAAYIKLVTMLRIRCRLGYMWAKPNGTSDYHKPHQDSTSWFGLTGGIGGLDLPAKCIASIFLRPTTGISAPLTFSNSSGQNDQVYNLQKHHGAINCMDMVAGGVKQWGGKLFHGAGQSPHSHLTLVFVGTGGIFSSEEELKYEQSLQTVTKALLSRGIIGPHEEETEEKEWPHHDLPVLPQSVNTSMRGKAGGEAGQKTDKGQERGVHMKADGTLSTSTKGRGEAGGKASQKTDEGQEPGVHKKADGTLSMSRKERGEASNKTDEGQEPGVHKKADGTLSMSISNRGRVKWGGGKLGLTRVGTYASSDARKKAVLKNTNELRGRRKGYRWVCPNCSKSYSWRHRGNTHAKGKKTSRACKLAMETQKDSYVDPQGNPCDLP</sequence>